<dbReference type="Pfam" id="PF07963">
    <property type="entry name" value="N_methyl"/>
    <property type="match status" value="1"/>
</dbReference>
<sequence>MASMASPWNKRGGFTLMEVLIALVVLSLVGVVLVQTTQTTTSQASYLKQKVLAVWVAQDRATMMRLAVRSGQPVNLDKETVEQGGMGFRTQALLEKQTGDLNRVEIQVFLTDAQTPLYTLVTYVPELTSASGVTNE</sequence>
<dbReference type="NCBIfam" id="TIGR01707">
    <property type="entry name" value="gspI"/>
    <property type="match status" value="1"/>
</dbReference>
<dbReference type="Pfam" id="PF02501">
    <property type="entry name" value="T2SSI"/>
    <property type="match status" value="1"/>
</dbReference>
<dbReference type="InterPro" id="IPR012902">
    <property type="entry name" value="N_methyl_site"/>
</dbReference>
<evidence type="ECO:0000313" key="4">
    <source>
        <dbReference type="Proteomes" id="UP000315901"/>
    </source>
</evidence>
<dbReference type="Proteomes" id="UP000315901">
    <property type="component" value="Unassembled WGS sequence"/>
</dbReference>
<name>A0A501WLT5_9GAMM</name>
<feature type="domain" description="Type II secretion system protein GspI C-terminal" evidence="2">
    <location>
        <begin position="47"/>
        <end position="124"/>
    </location>
</feature>
<evidence type="ECO:0000259" key="2">
    <source>
        <dbReference type="Pfam" id="PF02501"/>
    </source>
</evidence>
<keyword evidence="4" id="KW-1185">Reference proteome</keyword>
<comment type="subunit">
    <text evidence="1">Type II secretion is composed of four main components: the outer membrane complex, the inner membrane complex, the cytoplasmic secretion ATPase and the periplasm-spanning pseudopilus.</text>
</comment>
<keyword evidence="1" id="KW-0488">Methylation</keyword>
<dbReference type="InterPro" id="IPR010052">
    <property type="entry name" value="T2SS_protein-GspI"/>
</dbReference>
<evidence type="ECO:0000313" key="3">
    <source>
        <dbReference type="EMBL" id="TPE50298.1"/>
    </source>
</evidence>
<dbReference type="InterPro" id="IPR003413">
    <property type="entry name" value="T2SS_GspI_C"/>
</dbReference>
<dbReference type="NCBIfam" id="TIGR02532">
    <property type="entry name" value="IV_pilin_GFxxxE"/>
    <property type="match status" value="1"/>
</dbReference>
<evidence type="ECO:0000256" key="1">
    <source>
        <dbReference type="RuleBase" id="RU368030"/>
    </source>
</evidence>
<comment type="similarity">
    <text evidence="1">Belongs to the GSP I family.</text>
</comment>
<dbReference type="AlphaFoldDB" id="A0A501WLT5"/>
<comment type="subcellular location">
    <subcellularLocation>
        <location evidence="1">Cell inner membrane</location>
        <topology evidence="1">Single-pass membrane protein</topology>
    </subcellularLocation>
</comment>
<gene>
    <name evidence="3" type="primary">gspI</name>
    <name evidence="3" type="ORF">FJM67_10645</name>
</gene>
<reference evidence="3 4" key="1">
    <citation type="submission" date="2019-06" db="EMBL/GenBank/DDBJ databases">
        <title>A novel bacterium of genus Marinomonas, isolated from coastal sand.</title>
        <authorList>
            <person name="Huang H."/>
            <person name="Mo K."/>
            <person name="Hu Y."/>
        </authorList>
    </citation>
    <scope>NUCLEOTIDE SEQUENCE [LARGE SCALE GENOMIC DNA]</scope>
    <source>
        <strain evidence="3 4">HB171799</strain>
    </source>
</reference>
<organism evidence="3 4">
    <name type="scientific">Maribrevibacterium harenarium</name>
    <dbReference type="NCBI Taxonomy" id="2589817"/>
    <lineage>
        <taxon>Bacteria</taxon>
        <taxon>Pseudomonadati</taxon>
        <taxon>Pseudomonadota</taxon>
        <taxon>Gammaproteobacteria</taxon>
        <taxon>Oceanospirillales</taxon>
        <taxon>Oceanospirillaceae</taxon>
        <taxon>Maribrevibacterium</taxon>
    </lineage>
</organism>
<dbReference type="GO" id="GO:0015628">
    <property type="term" value="P:protein secretion by the type II secretion system"/>
    <property type="evidence" value="ECO:0007669"/>
    <property type="project" value="UniProtKB-UniRule"/>
</dbReference>
<dbReference type="EMBL" id="VFRR01000020">
    <property type="protein sequence ID" value="TPE50298.1"/>
    <property type="molecule type" value="Genomic_DNA"/>
</dbReference>
<dbReference type="GO" id="GO:0005886">
    <property type="term" value="C:plasma membrane"/>
    <property type="evidence" value="ECO:0007669"/>
    <property type="project" value="UniProtKB-SubCell"/>
</dbReference>
<dbReference type="SUPFAM" id="SSF54523">
    <property type="entry name" value="Pili subunits"/>
    <property type="match status" value="1"/>
</dbReference>
<keyword evidence="1" id="KW-0472">Membrane</keyword>
<dbReference type="OrthoDB" id="6107644at2"/>
<comment type="PTM">
    <text evidence="1">Cleaved by prepilin peptidase.</text>
</comment>
<dbReference type="GO" id="GO:0015627">
    <property type="term" value="C:type II protein secretion system complex"/>
    <property type="evidence" value="ECO:0007669"/>
    <property type="project" value="UniProtKB-UniRule"/>
</dbReference>
<proteinExistence type="inferred from homology"/>
<dbReference type="InterPro" id="IPR045584">
    <property type="entry name" value="Pilin-like"/>
</dbReference>
<protein>
    <recommendedName>
        <fullName evidence="1">Type II secretion system protein I</fullName>
        <shortName evidence="1">T2SS minor pseudopilin I</shortName>
    </recommendedName>
</protein>
<accession>A0A501WLT5</accession>
<keyword evidence="1" id="KW-1003">Cell membrane</keyword>
<keyword evidence="1" id="KW-0997">Cell inner membrane</keyword>
<comment type="caution">
    <text evidence="3">The sequence shown here is derived from an EMBL/GenBank/DDBJ whole genome shotgun (WGS) entry which is preliminary data.</text>
</comment>
<comment type="function">
    <text evidence="1">Component of the type II secretion system required for the energy-dependent secretion of extracellular factors such as proteases and toxins from the periplasm.</text>
</comment>
<dbReference type="Gene3D" id="3.30.1300.30">
    <property type="entry name" value="GSPII I/J protein-like"/>
    <property type="match status" value="1"/>
</dbReference>